<evidence type="ECO:0000256" key="4">
    <source>
        <dbReference type="ARBA" id="ARBA00023163"/>
    </source>
</evidence>
<dbReference type="InterPro" id="IPR006751">
    <property type="entry name" value="TAFII55_prot_cons_reg"/>
</dbReference>
<keyword evidence="7" id="KW-0396">Initiation factor</keyword>
<dbReference type="CDD" id="cd08047">
    <property type="entry name" value="TAF7"/>
    <property type="match status" value="1"/>
</dbReference>
<feature type="domain" description="TAFII55 protein conserved region" evidence="6">
    <location>
        <begin position="163"/>
        <end position="332"/>
    </location>
</feature>
<evidence type="ECO:0000256" key="3">
    <source>
        <dbReference type="ARBA" id="ARBA00023015"/>
    </source>
</evidence>
<evidence type="ECO:0000259" key="6">
    <source>
        <dbReference type="SMART" id="SM01370"/>
    </source>
</evidence>
<dbReference type="Pfam" id="PF04658">
    <property type="entry name" value="TAFII55_N"/>
    <property type="match status" value="1"/>
</dbReference>
<keyword evidence="4" id="KW-0804">Transcription</keyword>
<dbReference type="EMBL" id="LT594495">
    <property type="protein sequence ID" value="SBT71065.1"/>
    <property type="molecule type" value="Genomic_DNA"/>
</dbReference>
<dbReference type="SMART" id="SM01370">
    <property type="entry name" value="TAFII55_N"/>
    <property type="match status" value="1"/>
</dbReference>
<dbReference type="GO" id="GO:0003743">
    <property type="term" value="F:translation initiation factor activity"/>
    <property type="evidence" value="ECO:0007669"/>
    <property type="project" value="UniProtKB-KW"/>
</dbReference>
<dbReference type="PANTHER" id="PTHR12228:SF0">
    <property type="entry name" value="TATA-BOX BINDING PROTEIN ASSOCIATED FACTOR 7"/>
    <property type="match status" value="1"/>
</dbReference>
<proteinExistence type="inferred from homology"/>
<comment type="similarity">
    <text evidence="2">Belongs to the TAF7 family.</text>
</comment>
<dbReference type="AlphaFoldDB" id="A0A1C3KBW2"/>
<dbReference type="GO" id="GO:0005669">
    <property type="term" value="C:transcription factor TFIID complex"/>
    <property type="evidence" value="ECO:0007669"/>
    <property type="project" value="InterPro"/>
</dbReference>
<dbReference type="GO" id="GO:0051123">
    <property type="term" value="P:RNA polymerase II preinitiation complex assembly"/>
    <property type="evidence" value="ECO:0007669"/>
    <property type="project" value="TreeGrafter"/>
</dbReference>
<evidence type="ECO:0000313" key="7">
    <source>
        <dbReference type="EMBL" id="SBT71065.1"/>
    </source>
</evidence>
<sequence>MEKKKENTIKISLNINTNTKNENYINAYPVGNGYSKIKANSKEVSEALRLIEDIRGGTFHYKDLQEIYFMNDTDLIKIINEIKNVEEKVKNNVGIKNINNSVNMNHHSGIHTNSNNNENVNMINGISSGVNKNNSFNYSDDYSQNCKYKNGKGGNVFMLENDVDKACIIRFPLTVANEIKKYLLKKNLDLEIEPTTLLNSRFFLIHFKNINKKFYGVLLELSTHIEIHKTLDRTNLYKTNDVSQIIYVYDKDEKHSSNRCSGSNVCRGDNCLTNSKLLEGFINNNFQLDCGINSKIDKFHFENHAKLYKYHDIYFAEKLISDYLNANYYDYYDLYVKTYNEMNNHVRIERESNFKQTEIVDEDTNLSDILNSLDNTCNIMNQIEKEKGDITFETLLNYQIDNENYESDVSDLLLGGTYYMRKKK</sequence>
<dbReference type="VEuPathDB" id="PlasmoDB:PmUG01_07040600"/>
<keyword evidence="3" id="KW-0805">Transcription regulation</keyword>
<dbReference type="Proteomes" id="UP000219799">
    <property type="component" value="Chromosome 7"/>
</dbReference>
<comment type="subcellular location">
    <subcellularLocation>
        <location evidence="1">Nucleus</location>
    </subcellularLocation>
</comment>
<evidence type="ECO:0000256" key="2">
    <source>
        <dbReference type="ARBA" id="ARBA00009368"/>
    </source>
</evidence>
<keyword evidence="5" id="KW-0539">Nucleus</keyword>
<gene>
    <name evidence="7" type="primary">TAF7</name>
    <name evidence="7" type="ORF">PMLGA01_070031200</name>
</gene>
<dbReference type="InterPro" id="IPR037817">
    <property type="entry name" value="TAF7"/>
</dbReference>
<evidence type="ECO:0000256" key="5">
    <source>
        <dbReference type="ARBA" id="ARBA00023242"/>
    </source>
</evidence>
<dbReference type="GO" id="GO:0016251">
    <property type="term" value="F:RNA polymerase II general transcription initiation factor activity"/>
    <property type="evidence" value="ECO:0007669"/>
    <property type="project" value="TreeGrafter"/>
</dbReference>
<protein>
    <submittedName>
        <fullName evidence="7">Transcription initiation factor TFIID subunit 7, putative</fullName>
    </submittedName>
</protein>
<name>A0A1C3KBW2_PLAMA</name>
<accession>A0A1C3KBW2</accession>
<dbReference type="PANTHER" id="PTHR12228">
    <property type="entry name" value="TRANSCRIPTION INITIATION FACTOR TFIID 55 KD SUBUNIT-RELATED"/>
    <property type="match status" value="1"/>
</dbReference>
<evidence type="ECO:0000313" key="8">
    <source>
        <dbReference type="Proteomes" id="UP000219799"/>
    </source>
</evidence>
<reference evidence="7 8" key="1">
    <citation type="submission" date="2016-06" db="EMBL/GenBank/DDBJ databases">
        <authorList>
            <consortium name="Pathogen Informatics"/>
        </authorList>
    </citation>
    <scope>NUCLEOTIDE SEQUENCE [LARGE SCALE GENOMIC DNA]</scope>
    <source>
        <strain evidence="7">PmlGA01</strain>
    </source>
</reference>
<keyword evidence="7" id="KW-0648">Protein biosynthesis</keyword>
<organism evidence="7 8">
    <name type="scientific">Plasmodium malariae</name>
    <dbReference type="NCBI Taxonomy" id="5858"/>
    <lineage>
        <taxon>Eukaryota</taxon>
        <taxon>Sar</taxon>
        <taxon>Alveolata</taxon>
        <taxon>Apicomplexa</taxon>
        <taxon>Aconoidasida</taxon>
        <taxon>Haemosporida</taxon>
        <taxon>Plasmodiidae</taxon>
        <taxon>Plasmodium</taxon>
        <taxon>Plasmodium (Plasmodium)</taxon>
    </lineage>
</organism>
<evidence type="ECO:0000256" key="1">
    <source>
        <dbReference type="ARBA" id="ARBA00004123"/>
    </source>
</evidence>